<dbReference type="Pfam" id="PF00697">
    <property type="entry name" value="PRAI"/>
    <property type="match status" value="1"/>
</dbReference>
<dbReference type="RefSeq" id="WP_183774817.1">
    <property type="nucleotide sequence ID" value="NZ_JACHFW010000009.1"/>
</dbReference>
<evidence type="ECO:0000256" key="4">
    <source>
        <dbReference type="ARBA" id="ARBA00022272"/>
    </source>
</evidence>
<comment type="caution">
    <text evidence="11">The sequence shown here is derived from an EMBL/GenBank/DDBJ whole genome shotgun (WGS) entry which is preliminary data.</text>
</comment>
<evidence type="ECO:0000256" key="5">
    <source>
        <dbReference type="ARBA" id="ARBA00022605"/>
    </source>
</evidence>
<reference evidence="11 12" key="1">
    <citation type="submission" date="2020-08" db="EMBL/GenBank/DDBJ databases">
        <title>Genomic Encyclopedia of Type Strains, Phase IV (KMG-IV): sequencing the most valuable type-strain genomes for metagenomic binning, comparative biology and taxonomic classification.</title>
        <authorList>
            <person name="Goeker M."/>
        </authorList>
    </citation>
    <scope>NUCLEOTIDE SEQUENCE [LARGE SCALE GENOMIC DNA]</scope>
    <source>
        <strain evidence="11 12">DSM 106146</strain>
    </source>
</reference>
<dbReference type="Proteomes" id="UP000543642">
    <property type="component" value="Unassembled WGS sequence"/>
</dbReference>
<name>A0A7W8HCG5_9FIRM</name>
<evidence type="ECO:0000256" key="9">
    <source>
        <dbReference type="HAMAP-Rule" id="MF_00135"/>
    </source>
</evidence>
<keyword evidence="12" id="KW-1185">Reference proteome</keyword>
<dbReference type="SUPFAM" id="SSF51366">
    <property type="entry name" value="Ribulose-phoshate binding barrel"/>
    <property type="match status" value="1"/>
</dbReference>
<evidence type="ECO:0000256" key="6">
    <source>
        <dbReference type="ARBA" id="ARBA00022822"/>
    </source>
</evidence>
<accession>A0A7W8HCG5</accession>
<evidence type="ECO:0000256" key="7">
    <source>
        <dbReference type="ARBA" id="ARBA00023141"/>
    </source>
</evidence>
<evidence type="ECO:0000256" key="1">
    <source>
        <dbReference type="ARBA" id="ARBA00001164"/>
    </source>
</evidence>
<gene>
    <name evidence="9" type="primary">trpF</name>
    <name evidence="11" type="ORF">HNP82_002314</name>
</gene>
<evidence type="ECO:0000256" key="2">
    <source>
        <dbReference type="ARBA" id="ARBA00004664"/>
    </source>
</evidence>
<comment type="catalytic activity">
    <reaction evidence="1 9">
        <text>N-(5-phospho-beta-D-ribosyl)anthranilate = 1-(2-carboxyphenylamino)-1-deoxy-D-ribulose 5-phosphate</text>
        <dbReference type="Rhea" id="RHEA:21540"/>
        <dbReference type="ChEBI" id="CHEBI:18277"/>
        <dbReference type="ChEBI" id="CHEBI:58613"/>
        <dbReference type="EC" id="5.3.1.24"/>
    </reaction>
</comment>
<dbReference type="Gene3D" id="3.20.20.70">
    <property type="entry name" value="Aldolase class I"/>
    <property type="match status" value="1"/>
</dbReference>
<comment type="pathway">
    <text evidence="2 9">Amino-acid biosynthesis; L-tryptophan biosynthesis; L-tryptophan from chorismate: step 3/5.</text>
</comment>
<protein>
    <recommendedName>
        <fullName evidence="4 9">N-(5'-phosphoribosyl)anthranilate isomerase</fullName>
        <shortName evidence="9">PRAI</shortName>
        <ecNumber evidence="3 9">5.3.1.24</ecNumber>
    </recommendedName>
</protein>
<evidence type="ECO:0000313" key="11">
    <source>
        <dbReference type="EMBL" id="MBB5265175.1"/>
    </source>
</evidence>
<dbReference type="AlphaFoldDB" id="A0A7W8HCG5"/>
<evidence type="ECO:0000313" key="12">
    <source>
        <dbReference type="Proteomes" id="UP000543642"/>
    </source>
</evidence>
<dbReference type="CDD" id="cd00405">
    <property type="entry name" value="PRAI"/>
    <property type="match status" value="1"/>
</dbReference>
<keyword evidence="5 9" id="KW-0028">Amino-acid biosynthesis</keyword>
<dbReference type="HAMAP" id="MF_00135">
    <property type="entry name" value="PRAI"/>
    <property type="match status" value="1"/>
</dbReference>
<evidence type="ECO:0000256" key="3">
    <source>
        <dbReference type="ARBA" id="ARBA00012572"/>
    </source>
</evidence>
<dbReference type="InterPro" id="IPR011060">
    <property type="entry name" value="RibuloseP-bd_barrel"/>
</dbReference>
<dbReference type="PANTHER" id="PTHR42894:SF1">
    <property type="entry name" value="N-(5'-PHOSPHORIBOSYL)ANTHRANILATE ISOMERASE"/>
    <property type="match status" value="1"/>
</dbReference>
<dbReference type="UniPathway" id="UPA00035">
    <property type="reaction ID" value="UER00042"/>
</dbReference>
<feature type="domain" description="N-(5'phosphoribosyl) anthranilate isomerase (PRAI)" evidence="10">
    <location>
        <begin position="4"/>
        <end position="197"/>
    </location>
</feature>
<dbReference type="EMBL" id="JACHFW010000009">
    <property type="protein sequence ID" value="MBB5265175.1"/>
    <property type="molecule type" value="Genomic_DNA"/>
</dbReference>
<dbReference type="InterPro" id="IPR013785">
    <property type="entry name" value="Aldolase_TIM"/>
</dbReference>
<keyword evidence="7 9" id="KW-0057">Aromatic amino acid biosynthesis</keyword>
<organism evidence="11 12">
    <name type="scientific">Catenibacillus scindens</name>
    <dbReference type="NCBI Taxonomy" id="673271"/>
    <lineage>
        <taxon>Bacteria</taxon>
        <taxon>Bacillati</taxon>
        <taxon>Bacillota</taxon>
        <taxon>Clostridia</taxon>
        <taxon>Lachnospirales</taxon>
        <taxon>Lachnospiraceae</taxon>
        <taxon>Catenibacillus</taxon>
    </lineage>
</organism>
<proteinExistence type="inferred from homology"/>
<comment type="similarity">
    <text evidence="9">Belongs to the TrpF family.</text>
</comment>
<sequence length="203" mass="22531">MTRIKICGLSREEDIACVNMALPDYAGFIVNYPKSKRNITPSRLRLLSSMLDKRIVAVGVFVDEDEALVGQLLNERIIGAAQLHGSEDEDYIRRLRGLVPKGAVIIKAFKIKSKEDILAAGKSSADMVLLDGGAGDGKVFDWTLPKMMDRPYFLAGGLNEENIWQAREALHPWGMDVSSGVETDGRKDGDKICRIVDILRKNR</sequence>
<dbReference type="GO" id="GO:0004640">
    <property type="term" value="F:phosphoribosylanthranilate isomerase activity"/>
    <property type="evidence" value="ECO:0007669"/>
    <property type="project" value="UniProtKB-UniRule"/>
</dbReference>
<evidence type="ECO:0000256" key="8">
    <source>
        <dbReference type="ARBA" id="ARBA00023235"/>
    </source>
</evidence>
<dbReference type="PANTHER" id="PTHR42894">
    <property type="entry name" value="N-(5'-PHOSPHORIBOSYL)ANTHRANILATE ISOMERASE"/>
    <property type="match status" value="1"/>
</dbReference>
<dbReference type="GO" id="GO:0000162">
    <property type="term" value="P:L-tryptophan biosynthetic process"/>
    <property type="evidence" value="ECO:0007669"/>
    <property type="project" value="UniProtKB-UniRule"/>
</dbReference>
<dbReference type="InterPro" id="IPR001240">
    <property type="entry name" value="PRAI_dom"/>
</dbReference>
<keyword evidence="8 9" id="KW-0413">Isomerase</keyword>
<dbReference type="InterPro" id="IPR044643">
    <property type="entry name" value="TrpF_fam"/>
</dbReference>
<dbReference type="EC" id="5.3.1.24" evidence="3 9"/>
<keyword evidence="6 9" id="KW-0822">Tryptophan biosynthesis</keyword>
<evidence type="ECO:0000259" key="10">
    <source>
        <dbReference type="Pfam" id="PF00697"/>
    </source>
</evidence>